<protein>
    <submittedName>
        <fullName evidence="1">14642_t:CDS:1</fullName>
    </submittedName>
</protein>
<evidence type="ECO:0000313" key="1">
    <source>
        <dbReference type="EMBL" id="CAG8688728.1"/>
    </source>
</evidence>
<dbReference type="Proteomes" id="UP000789920">
    <property type="component" value="Unassembled WGS sequence"/>
</dbReference>
<accession>A0ACA9P4F1</accession>
<proteinExistence type="predicted"/>
<name>A0ACA9P4F1_9GLOM</name>
<feature type="non-terminal residue" evidence="1">
    <location>
        <position position="403"/>
    </location>
</feature>
<dbReference type="EMBL" id="CAJVQC010017850">
    <property type="protein sequence ID" value="CAG8688728.1"/>
    <property type="molecule type" value="Genomic_DNA"/>
</dbReference>
<gene>
    <name evidence="1" type="ORF">RPERSI_LOCUS9431</name>
</gene>
<sequence>MERDQLNILDTLMRNEAIEEYAYQTTLNTHVREEKQLFSRQQLESRKRNCDTAFPENNLDFDSDNRKIGPKKQNIPNLKQDHSDKENRPDHSNIIMPNDNLSIGASDLCSNCPDENGGCYDKKNHTDPVNQVFTSNDKKTMKGLWKKMEPSSDEKQNTSLKLKWEKNIKPQIQKYTHAIKVKTESIFDDNNNETSLRIIFEAPFVGDFNYKKHYEMIWARDIYQRFICLFNTPFNILRDSDTSEIAYRDSFVNPIIPKVFEDVNDKIRFQVGEIESNLRKQHRNQTRGIKPRVYLGSKHDGILKMYVNACELEIGFLEVVGSPTKVDVKGYYEDLEKLLKERKTTIYVMHRSRGGLNLVDVLTTFTIPVCADQAYVLEEIIKKVDTSDSNEDEELLLASLPNQ</sequence>
<comment type="caution">
    <text evidence="1">The sequence shown here is derived from an EMBL/GenBank/DDBJ whole genome shotgun (WGS) entry which is preliminary data.</text>
</comment>
<evidence type="ECO:0000313" key="2">
    <source>
        <dbReference type="Proteomes" id="UP000789920"/>
    </source>
</evidence>
<keyword evidence="2" id="KW-1185">Reference proteome</keyword>
<reference evidence="1" key="1">
    <citation type="submission" date="2021-06" db="EMBL/GenBank/DDBJ databases">
        <authorList>
            <person name="Kallberg Y."/>
            <person name="Tangrot J."/>
            <person name="Rosling A."/>
        </authorList>
    </citation>
    <scope>NUCLEOTIDE SEQUENCE</scope>
    <source>
        <strain evidence="1">MA461A</strain>
    </source>
</reference>
<organism evidence="1 2">
    <name type="scientific">Racocetra persica</name>
    <dbReference type="NCBI Taxonomy" id="160502"/>
    <lineage>
        <taxon>Eukaryota</taxon>
        <taxon>Fungi</taxon>
        <taxon>Fungi incertae sedis</taxon>
        <taxon>Mucoromycota</taxon>
        <taxon>Glomeromycotina</taxon>
        <taxon>Glomeromycetes</taxon>
        <taxon>Diversisporales</taxon>
        <taxon>Gigasporaceae</taxon>
        <taxon>Racocetra</taxon>
    </lineage>
</organism>